<accession>A0A6C0J1G9</accession>
<name>A0A6C0J1G9_9ZZZZ</name>
<proteinExistence type="predicted"/>
<organism evidence="1">
    <name type="scientific">viral metagenome</name>
    <dbReference type="NCBI Taxonomy" id="1070528"/>
    <lineage>
        <taxon>unclassified sequences</taxon>
        <taxon>metagenomes</taxon>
        <taxon>organismal metagenomes</taxon>
    </lineage>
</organism>
<protein>
    <submittedName>
        <fullName evidence="1">Uncharacterized protein</fullName>
    </submittedName>
</protein>
<reference evidence="1" key="1">
    <citation type="journal article" date="2020" name="Nature">
        <title>Giant virus diversity and host interactions through global metagenomics.</title>
        <authorList>
            <person name="Schulz F."/>
            <person name="Roux S."/>
            <person name="Paez-Espino D."/>
            <person name="Jungbluth S."/>
            <person name="Walsh D.A."/>
            <person name="Denef V.J."/>
            <person name="McMahon K.D."/>
            <person name="Konstantinidis K.T."/>
            <person name="Eloe-Fadrosh E.A."/>
            <person name="Kyrpides N.C."/>
            <person name="Woyke T."/>
        </authorList>
    </citation>
    <scope>NUCLEOTIDE SEQUENCE</scope>
    <source>
        <strain evidence="1">GVMAG-M-3300025699-48</strain>
    </source>
</reference>
<dbReference type="AlphaFoldDB" id="A0A6C0J1G9"/>
<evidence type="ECO:0000313" key="1">
    <source>
        <dbReference type="EMBL" id="QHT99504.1"/>
    </source>
</evidence>
<sequence length="141" mass="17294">MSLLTELEIKTKIPFYVFWKHIIPYTYLLQPKILLHDIRNYVEDMKLIQNIMYCPIFKFFLLLDLLSYHNYSILHCKVEPKLQQLLQRNLLLKNKNNDYLCKYVKQMCSNNNRKRNTNFLWGLMRPNERNTFINEFLLLDE</sequence>
<dbReference type="EMBL" id="MN740309">
    <property type="protein sequence ID" value="QHT99504.1"/>
    <property type="molecule type" value="Genomic_DNA"/>
</dbReference>